<sequence>VLARFQGPSLDHLCKSVLGYEMPKSPGRCVYEAVASMNLVLPIVELRIDTSVPLLPDEMFKRLLPMEKNPFFSNYDLTKCSKEKKNYYLTSYVGLGEESLWWDLFKNSTKHSSSLHIRGGSSTSHPSPHVSKGKQIVQGHGEVFTHFISLPLAIYPELTQKVEAFRNYILGDNNDKKPLKFQRTLDEMGIEKSMFISPNSLHLTVVMLKLENKEAVDAAQDILKSVSASVRHALDNRPVFIRLKGLDCMNGSLDKTRVLYAPVEEVGGDGRLLRACSILLSRRAYFYAYLFDIIIDAFVNVGFAGKDAKSRLKLHVTMMNATYRKDKSKGMTFDGREIHKEFGRTDWGEYLIREAQISKRFWYDANGYFHCCGHKKISTRLFEWGGTSTPHLTSLVCKVKDKQDLSKQNLSLGNHGGSSTDHSSPHVSKGKQIVQVYRESYTHFISFPLAIHPELKEKVETFRNSILGDNKDKKPLKFQSTLDEMGIENRMFISPNSLHLTVVMLRLVNKEAVDAAQDILKVEFVACELRDISISACVMYALDNRPVFIRLKGLSSMNGSLEKTRVLYAPVEEVGDEGRLLRAYTIIDAFANAGFAGRDAKLHLKLHVTLMNTTYRRDERKSNTFDAREIHKEFGEKDWGEYLIREAQISKRFWYDADGYFHCCGSLPFPH</sequence>
<keyword evidence="4" id="KW-1185">Reference proteome</keyword>
<dbReference type="Pfam" id="PF10469">
    <property type="entry name" value="AKAP7_NLS"/>
    <property type="match status" value="2"/>
</dbReference>
<feature type="region of interest" description="Disordered" evidence="1">
    <location>
        <begin position="408"/>
        <end position="427"/>
    </location>
</feature>
<evidence type="ECO:0000313" key="4">
    <source>
        <dbReference type="Proteomes" id="UP000824890"/>
    </source>
</evidence>
<reference evidence="3 4" key="1">
    <citation type="submission" date="2021-05" db="EMBL/GenBank/DDBJ databases">
        <title>Genome Assembly of Synthetic Allotetraploid Brassica napus Reveals Homoeologous Exchanges between Subgenomes.</title>
        <authorList>
            <person name="Davis J.T."/>
        </authorList>
    </citation>
    <scope>NUCLEOTIDE SEQUENCE [LARGE SCALE GENOMIC DNA]</scope>
    <source>
        <strain evidence="4">cv. Da-Ae</strain>
        <tissue evidence="3">Seedling</tissue>
    </source>
</reference>
<name>A0ABQ8EQ60_BRANA</name>
<proteinExistence type="predicted"/>
<protein>
    <recommendedName>
        <fullName evidence="2">A-kinase anchor protein 7-like phosphoesterase domain-containing protein</fullName>
    </recommendedName>
</protein>
<dbReference type="EMBL" id="JAGKQM010000001">
    <property type="protein sequence ID" value="KAH0943593.1"/>
    <property type="molecule type" value="Genomic_DNA"/>
</dbReference>
<dbReference type="Proteomes" id="UP000824890">
    <property type="component" value="Unassembled WGS sequence"/>
</dbReference>
<evidence type="ECO:0000256" key="1">
    <source>
        <dbReference type="SAM" id="MobiDB-lite"/>
    </source>
</evidence>
<feature type="domain" description="A-kinase anchor protein 7-like phosphoesterase" evidence="2">
    <location>
        <begin position="144"/>
        <end position="374"/>
    </location>
</feature>
<feature type="compositionally biased region" description="Polar residues" evidence="1">
    <location>
        <begin position="408"/>
        <end position="426"/>
    </location>
</feature>
<dbReference type="InterPro" id="IPR019510">
    <property type="entry name" value="AKAP7-like_phosphoesterase"/>
</dbReference>
<feature type="domain" description="A-kinase anchor protein 7-like phosphoesterase" evidence="2">
    <location>
        <begin position="441"/>
        <end position="669"/>
    </location>
</feature>
<dbReference type="Gene3D" id="3.90.1140.10">
    <property type="entry name" value="Cyclic phosphodiesterase"/>
    <property type="match status" value="2"/>
</dbReference>
<dbReference type="InterPro" id="IPR009210">
    <property type="entry name" value="ASCC1"/>
</dbReference>
<evidence type="ECO:0000259" key="2">
    <source>
        <dbReference type="Pfam" id="PF10469"/>
    </source>
</evidence>
<feature type="non-terminal residue" evidence="3">
    <location>
        <position position="1"/>
    </location>
</feature>
<comment type="caution">
    <text evidence="3">The sequence shown here is derived from an EMBL/GenBank/DDBJ whole genome shotgun (WGS) entry which is preliminary data.</text>
</comment>
<organism evidence="3 4">
    <name type="scientific">Brassica napus</name>
    <name type="common">Rape</name>
    <dbReference type="NCBI Taxonomy" id="3708"/>
    <lineage>
        <taxon>Eukaryota</taxon>
        <taxon>Viridiplantae</taxon>
        <taxon>Streptophyta</taxon>
        <taxon>Embryophyta</taxon>
        <taxon>Tracheophyta</taxon>
        <taxon>Spermatophyta</taxon>
        <taxon>Magnoliopsida</taxon>
        <taxon>eudicotyledons</taxon>
        <taxon>Gunneridae</taxon>
        <taxon>Pentapetalae</taxon>
        <taxon>rosids</taxon>
        <taxon>malvids</taxon>
        <taxon>Brassicales</taxon>
        <taxon>Brassicaceae</taxon>
        <taxon>Brassiceae</taxon>
        <taxon>Brassica</taxon>
    </lineage>
</organism>
<dbReference type="PANTHER" id="PTHR13360:SF2">
    <property type="entry name" value="A-KINASE ANCHOR PROTEIN 7-LIKE PHOSPHOESTERASE DOMAIN-CONTAINING PROTEIN"/>
    <property type="match status" value="1"/>
</dbReference>
<dbReference type="PANTHER" id="PTHR13360">
    <property type="entry name" value="ACTIVATING SIGNAL COINTEGRATOR 1 COMPLEX SUBUNIT 1"/>
    <property type="match status" value="1"/>
</dbReference>
<gene>
    <name evidence="3" type="ORF">HID58_003230</name>
</gene>
<accession>A0ABQ8EQ60</accession>
<evidence type="ECO:0000313" key="3">
    <source>
        <dbReference type="EMBL" id="KAH0943593.1"/>
    </source>
</evidence>